<dbReference type="Proteomes" id="UP000281553">
    <property type="component" value="Unassembled WGS sequence"/>
</dbReference>
<proteinExistence type="predicted"/>
<sequence>MEILILPTRPRSIAGMDTSGTSSTLLDTLSHSPSPPQQSLNPLLPTQFRVTYLPKMK</sequence>
<keyword evidence="3" id="KW-1185">Reference proteome</keyword>
<feature type="region of interest" description="Disordered" evidence="1">
    <location>
        <begin position="9"/>
        <end position="42"/>
    </location>
</feature>
<reference evidence="2 3" key="1">
    <citation type="submission" date="2018-11" db="EMBL/GenBank/DDBJ databases">
        <authorList>
            <consortium name="Pathogen Informatics"/>
        </authorList>
    </citation>
    <scope>NUCLEOTIDE SEQUENCE [LARGE SCALE GENOMIC DNA]</scope>
</reference>
<name>A0A3P7NYI4_DIBLA</name>
<feature type="compositionally biased region" description="Low complexity" evidence="1">
    <location>
        <begin position="18"/>
        <end position="42"/>
    </location>
</feature>
<gene>
    <name evidence="2" type="ORF">DILT_LOCUS18515</name>
</gene>
<evidence type="ECO:0000313" key="2">
    <source>
        <dbReference type="EMBL" id="VDN41328.1"/>
    </source>
</evidence>
<evidence type="ECO:0000256" key="1">
    <source>
        <dbReference type="SAM" id="MobiDB-lite"/>
    </source>
</evidence>
<organism evidence="2 3">
    <name type="scientific">Dibothriocephalus latus</name>
    <name type="common">Fish tapeworm</name>
    <name type="synonym">Diphyllobothrium latum</name>
    <dbReference type="NCBI Taxonomy" id="60516"/>
    <lineage>
        <taxon>Eukaryota</taxon>
        <taxon>Metazoa</taxon>
        <taxon>Spiralia</taxon>
        <taxon>Lophotrochozoa</taxon>
        <taxon>Platyhelminthes</taxon>
        <taxon>Cestoda</taxon>
        <taxon>Eucestoda</taxon>
        <taxon>Diphyllobothriidea</taxon>
        <taxon>Diphyllobothriidae</taxon>
        <taxon>Dibothriocephalus</taxon>
    </lineage>
</organism>
<evidence type="ECO:0000313" key="3">
    <source>
        <dbReference type="Proteomes" id="UP000281553"/>
    </source>
</evidence>
<accession>A0A3P7NYI4</accession>
<dbReference type="AlphaFoldDB" id="A0A3P7NYI4"/>
<protein>
    <submittedName>
        <fullName evidence="2">Uncharacterized protein</fullName>
    </submittedName>
</protein>
<dbReference type="EMBL" id="UYRU01101084">
    <property type="protein sequence ID" value="VDN41328.1"/>
    <property type="molecule type" value="Genomic_DNA"/>
</dbReference>